<protein>
    <submittedName>
        <fullName evidence="2">Uncharacterized protein</fullName>
    </submittedName>
</protein>
<feature type="compositionally biased region" description="Basic and acidic residues" evidence="1">
    <location>
        <begin position="88"/>
        <end position="99"/>
    </location>
</feature>
<accession>A0ABR2G4F7</accession>
<keyword evidence="3" id="KW-1185">Reference proteome</keyword>
<reference evidence="2 3" key="1">
    <citation type="journal article" date="2024" name="G3 (Bethesda)">
        <title>Genome assembly of Hibiscus sabdariffa L. provides insights into metabolisms of medicinal natural products.</title>
        <authorList>
            <person name="Kim T."/>
        </authorList>
    </citation>
    <scope>NUCLEOTIDE SEQUENCE [LARGE SCALE GENOMIC DNA]</scope>
    <source>
        <strain evidence="2">TK-2024</strain>
        <tissue evidence="2">Old leaves</tissue>
    </source>
</reference>
<proteinExistence type="predicted"/>
<dbReference type="Proteomes" id="UP001472677">
    <property type="component" value="Unassembled WGS sequence"/>
</dbReference>
<dbReference type="PANTHER" id="PTHR33870:SF4">
    <property type="entry name" value="CARDIOMYOPATHY-ASSOCIATED PROTEIN"/>
    <property type="match status" value="1"/>
</dbReference>
<feature type="region of interest" description="Disordered" evidence="1">
    <location>
        <begin position="177"/>
        <end position="202"/>
    </location>
</feature>
<dbReference type="EMBL" id="JBBPBM010000003">
    <property type="protein sequence ID" value="KAK8593962.1"/>
    <property type="molecule type" value="Genomic_DNA"/>
</dbReference>
<gene>
    <name evidence="2" type="ORF">V6N12_046035</name>
</gene>
<dbReference type="PANTHER" id="PTHR33870">
    <property type="entry name" value="CARDIOMYOPATHY-ASSOCIATED PROTEIN"/>
    <property type="match status" value="1"/>
</dbReference>
<evidence type="ECO:0000256" key="1">
    <source>
        <dbReference type="SAM" id="MobiDB-lite"/>
    </source>
</evidence>
<feature type="region of interest" description="Disordered" evidence="1">
    <location>
        <begin position="87"/>
        <end position="121"/>
    </location>
</feature>
<evidence type="ECO:0000313" key="3">
    <source>
        <dbReference type="Proteomes" id="UP001472677"/>
    </source>
</evidence>
<comment type="caution">
    <text evidence="2">The sequence shown here is derived from an EMBL/GenBank/DDBJ whole genome shotgun (WGS) entry which is preliminary data.</text>
</comment>
<name>A0ABR2G4F7_9ROSI</name>
<feature type="region of interest" description="Disordered" evidence="1">
    <location>
        <begin position="1"/>
        <end position="28"/>
    </location>
</feature>
<sequence>MSDAKGEDFACFEPEDHEIKESGFSTQPSFEESEFHCTSSVVDDNQHMELVYDSSPHSLKKFFSFSSVSANTLAEISEMGLRLPLVRSTDEEPKAHGKTTEQSASSYKEMHHVGSPGVSSSSPYHNVVEYFSPNVGSSSSDEGLENVVSLPNKEKSFTRNQVNLPSLASETTLAVDRRMGEVLDSSPKVQQNPMHPKESSAN</sequence>
<organism evidence="2 3">
    <name type="scientific">Hibiscus sabdariffa</name>
    <name type="common">roselle</name>
    <dbReference type="NCBI Taxonomy" id="183260"/>
    <lineage>
        <taxon>Eukaryota</taxon>
        <taxon>Viridiplantae</taxon>
        <taxon>Streptophyta</taxon>
        <taxon>Embryophyta</taxon>
        <taxon>Tracheophyta</taxon>
        <taxon>Spermatophyta</taxon>
        <taxon>Magnoliopsida</taxon>
        <taxon>eudicotyledons</taxon>
        <taxon>Gunneridae</taxon>
        <taxon>Pentapetalae</taxon>
        <taxon>rosids</taxon>
        <taxon>malvids</taxon>
        <taxon>Malvales</taxon>
        <taxon>Malvaceae</taxon>
        <taxon>Malvoideae</taxon>
        <taxon>Hibiscus</taxon>
    </lineage>
</organism>
<evidence type="ECO:0000313" key="2">
    <source>
        <dbReference type="EMBL" id="KAK8593962.1"/>
    </source>
</evidence>